<evidence type="ECO:0000259" key="11">
    <source>
        <dbReference type="Pfam" id="PF02542"/>
    </source>
</evidence>
<evidence type="ECO:0000256" key="6">
    <source>
        <dbReference type="ARBA" id="ARBA00022723"/>
    </source>
</evidence>
<feature type="binding site" evidence="9">
    <location>
        <begin position="9"/>
        <end position="11"/>
    </location>
    <ligand>
        <name>4-CDP-2-C-methyl-D-erythritol 2-phosphate</name>
        <dbReference type="ChEBI" id="CHEBI:57919"/>
    </ligand>
</feature>
<comment type="catalytic activity">
    <reaction evidence="1 9 10">
        <text>4-CDP-2-C-methyl-D-erythritol 2-phosphate = 2-C-methyl-D-erythritol 2,4-cyclic diphosphate + CMP</text>
        <dbReference type="Rhea" id="RHEA:23864"/>
        <dbReference type="ChEBI" id="CHEBI:57919"/>
        <dbReference type="ChEBI" id="CHEBI:58483"/>
        <dbReference type="ChEBI" id="CHEBI:60377"/>
        <dbReference type="EC" id="4.6.1.12"/>
    </reaction>
</comment>
<dbReference type="NCBIfam" id="TIGR00151">
    <property type="entry name" value="ispF"/>
    <property type="match status" value="1"/>
</dbReference>
<dbReference type="SUPFAM" id="SSF69765">
    <property type="entry name" value="IpsF-like"/>
    <property type="match status" value="1"/>
</dbReference>
<evidence type="ECO:0000256" key="5">
    <source>
        <dbReference type="ARBA" id="ARBA00012579"/>
    </source>
</evidence>
<evidence type="ECO:0000256" key="8">
    <source>
        <dbReference type="ARBA" id="ARBA00023239"/>
    </source>
</evidence>
<dbReference type="AlphaFoldDB" id="A0A377JHQ2"/>
<keyword evidence="8 9" id="KW-0456">Lyase</keyword>
<comment type="caution">
    <text evidence="9">Lacks conserved residue(s) required for the propagation of feature annotation.</text>
</comment>
<accession>A0A377JHQ2</accession>
<dbReference type="InterPro" id="IPR036571">
    <property type="entry name" value="MECDP_synthase_sf"/>
</dbReference>
<evidence type="ECO:0000256" key="2">
    <source>
        <dbReference type="ARBA" id="ARBA00004709"/>
    </source>
</evidence>
<dbReference type="CDD" id="cd00554">
    <property type="entry name" value="MECDP_synthase"/>
    <property type="match status" value="1"/>
</dbReference>
<gene>
    <name evidence="9 12" type="primary">ispF</name>
    <name evidence="12" type="ORF">NCTC10672_01069</name>
</gene>
<dbReference type="FunFam" id="3.30.1330.50:FF:000001">
    <property type="entry name" value="2-C-methyl-D-erythritol 2,4-cyclodiphosphate synthase"/>
    <property type="match status" value="1"/>
</dbReference>
<dbReference type="UniPathway" id="UPA00056">
    <property type="reaction ID" value="UER00095"/>
</dbReference>
<feature type="binding site" evidence="9">
    <location>
        <begin position="35"/>
        <end position="36"/>
    </location>
    <ligand>
        <name>4-CDP-2-C-methyl-D-erythritol 2-phosphate</name>
        <dbReference type="ChEBI" id="CHEBI:57919"/>
    </ligand>
</feature>
<comment type="cofactor">
    <cofactor evidence="9">
        <name>a divalent metal cation</name>
        <dbReference type="ChEBI" id="CHEBI:60240"/>
    </cofactor>
    <text evidence="9">Binds 1 divalent metal cation per subunit.</text>
</comment>
<organism evidence="12 13">
    <name type="scientific">Haemophilus parainfluenzae</name>
    <dbReference type="NCBI Taxonomy" id="729"/>
    <lineage>
        <taxon>Bacteria</taxon>
        <taxon>Pseudomonadati</taxon>
        <taxon>Pseudomonadota</taxon>
        <taxon>Gammaproteobacteria</taxon>
        <taxon>Pasteurellales</taxon>
        <taxon>Pasteurellaceae</taxon>
        <taxon>Haemophilus</taxon>
    </lineage>
</organism>
<protein>
    <recommendedName>
        <fullName evidence="5 9">2-C-methyl-D-erythritol 2,4-cyclodiphosphate synthase</fullName>
        <shortName evidence="9">MECDP-synthase</shortName>
        <shortName evidence="9">MECPP-synthase</shortName>
        <shortName evidence="9">MECPS</shortName>
        <ecNumber evidence="5 9">4.6.1.12</ecNumber>
    </recommendedName>
</protein>
<evidence type="ECO:0000313" key="12">
    <source>
        <dbReference type="EMBL" id="STP03871.1"/>
    </source>
</evidence>
<dbReference type="Proteomes" id="UP000254186">
    <property type="component" value="Unassembled WGS sequence"/>
</dbReference>
<name>A0A377JHQ2_HAEPA</name>
<evidence type="ECO:0000256" key="4">
    <source>
        <dbReference type="ARBA" id="ARBA00011233"/>
    </source>
</evidence>
<feature type="binding site" evidence="9">
    <location>
        <position position="43"/>
    </location>
    <ligand>
        <name>a divalent metal cation</name>
        <dbReference type="ChEBI" id="CHEBI:60240"/>
    </ligand>
</feature>
<dbReference type="EC" id="4.6.1.12" evidence="5 9"/>
<evidence type="ECO:0000256" key="7">
    <source>
        <dbReference type="ARBA" id="ARBA00023229"/>
    </source>
</evidence>
<comment type="similarity">
    <text evidence="3 9 10">Belongs to the IspF family.</text>
</comment>
<feature type="binding site" evidence="9">
    <location>
        <begin position="57"/>
        <end position="59"/>
    </location>
    <ligand>
        <name>4-CDP-2-C-methyl-D-erythritol 2-phosphate</name>
        <dbReference type="ChEBI" id="CHEBI:57919"/>
    </ligand>
</feature>
<feature type="binding site" evidence="9">
    <location>
        <position position="9"/>
    </location>
    <ligand>
        <name>a divalent metal cation</name>
        <dbReference type="ChEBI" id="CHEBI:60240"/>
    </ligand>
</feature>
<dbReference type="Pfam" id="PF02542">
    <property type="entry name" value="YgbB"/>
    <property type="match status" value="1"/>
</dbReference>
<dbReference type="RefSeq" id="WP_115180047.1">
    <property type="nucleotide sequence ID" value="NZ_UGHY01000002.1"/>
</dbReference>
<comment type="subunit">
    <text evidence="4 9">Homotrimer.</text>
</comment>
<dbReference type="EMBL" id="UGHY01000002">
    <property type="protein sequence ID" value="STP03871.1"/>
    <property type="molecule type" value="Genomic_DNA"/>
</dbReference>
<feature type="site" description="Transition state stabilizer" evidence="9">
    <location>
        <position position="134"/>
    </location>
</feature>
<dbReference type="HAMAP" id="MF_00107">
    <property type="entry name" value="IspF"/>
    <property type="match status" value="1"/>
</dbReference>
<evidence type="ECO:0000256" key="1">
    <source>
        <dbReference type="ARBA" id="ARBA00000200"/>
    </source>
</evidence>
<comment type="pathway">
    <text evidence="2 9">Isoprenoid biosynthesis; isopentenyl diphosphate biosynthesis via DXP pathway; isopentenyl diphosphate from 1-deoxy-D-xylulose 5-phosphate: step 4/6.</text>
</comment>
<evidence type="ECO:0000256" key="9">
    <source>
        <dbReference type="HAMAP-Rule" id="MF_00107"/>
    </source>
</evidence>
<dbReference type="PROSITE" id="PS01350">
    <property type="entry name" value="ISPF"/>
    <property type="match status" value="1"/>
</dbReference>
<feature type="binding site" evidence="9">
    <location>
        <begin position="133"/>
        <end position="136"/>
    </location>
    <ligand>
        <name>4-CDP-2-C-methyl-D-erythritol 2-phosphate</name>
        <dbReference type="ChEBI" id="CHEBI:57919"/>
    </ligand>
</feature>
<dbReference type="InterPro" id="IPR003526">
    <property type="entry name" value="MECDP_synthase"/>
</dbReference>
<dbReference type="PANTHER" id="PTHR43181">
    <property type="entry name" value="2-C-METHYL-D-ERYTHRITOL 2,4-CYCLODIPHOSPHATE SYNTHASE, CHLOROPLASTIC"/>
    <property type="match status" value="1"/>
</dbReference>
<feature type="binding site" evidence="9">
    <location>
        <position position="11"/>
    </location>
    <ligand>
        <name>a divalent metal cation</name>
        <dbReference type="ChEBI" id="CHEBI:60240"/>
    </ligand>
</feature>
<dbReference type="InterPro" id="IPR020555">
    <property type="entry name" value="MECDP_synthase_CS"/>
</dbReference>
<reference evidence="12 13" key="1">
    <citation type="submission" date="2018-06" db="EMBL/GenBank/DDBJ databases">
        <authorList>
            <consortium name="Pathogen Informatics"/>
            <person name="Doyle S."/>
        </authorList>
    </citation>
    <scope>NUCLEOTIDE SEQUENCE [LARGE SCALE GENOMIC DNA]</scope>
    <source>
        <strain evidence="12 13">NCTC10672</strain>
    </source>
</reference>
<dbReference type="Gene3D" id="3.30.1330.50">
    <property type="entry name" value="2-C-methyl-D-erythritol 2,4-cyclodiphosphate synthase"/>
    <property type="match status" value="1"/>
</dbReference>
<proteinExistence type="inferred from homology"/>
<evidence type="ECO:0000256" key="3">
    <source>
        <dbReference type="ARBA" id="ARBA00008480"/>
    </source>
</evidence>
<feature type="site" description="Transition state stabilizer" evidence="9">
    <location>
        <position position="35"/>
    </location>
</feature>
<evidence type="ECO:0000256" key="10">
    <source>
        <dbReference type="RuleBase" id="RU004395"/>
    </source>
</evidence>
<keyword evidence="7 9" id="KW-0414">Isoprene biosynthesis</keyword>
<dbReference type="GO" id="GO:0046872">
    <property type="term" value="F:metal ion binding"/>
    <property type="evidence" value="ECO:0007669"/>
    <property type="project" value="UniProtKB-KW"/>
</dbReference>
<feature type="domain" description="2-C-methyl-D-erythritol 2,4-cyclodiphosphate synthase" evidence="11">
    <location>
        <begin position="2"/>
        <end position="155"/>
    </location>
</feature>
<comment type="function">
    <text evidence="9">Involved in the biosynthesis of isopentenyl diphosphate (IPP) and dimethylallyl diphosphate (DMAPP), two major building blocks of isoprenoid compounds. Catalyzes the conversion of 4-diphosphocytidyl-2-C-methyl-D-erythritol 2-phosphate (CDP-ME2P) to 2-C-methyl-D-erythritol 2,4-cyclodiphosphate (ME-CPP) with a corresponding release of cytidine 5-monophosphate (CMP).</text>
</comment>
<dbReference type="GO" id="GO:0016114">
    <property type="term" value="P:terpenoid biosynthetic process"/>
    <property type="evidence" value="ECO:0007669"/>
    <property type="project" value="InterPro"/>
</dbReference>
<dbReference type="GO" id="GO:0008685">
    <property type="term" value="F:2-C-methyl-D-erythritol 2,4-cyclodiphosphate synthase activity"/>
    <property type="evidence" value="ECO:0007669"/>
    <property type="project" value="UniProtKB-UniRule"/>
</dbReference>
<feature type="binding site" evidence="9">
    <location>
        <begin position="62"/>
        <end position="66"/>
    </location>
    <ligand>
        <name>4-CDP-2-C-methyl-D-erythritol 2-phosphate</name>
        <dbReference type="ChEBI" id="CHEBI:57919"/>
    </ligand>
</feature>
<dbReference type="PANTHER" id="PTHR43181:SF1">
    <property type="entry name" value="2-C-METHYL-D-ERYTHRITOL 2,4-CYCLODIPHOSPHATE SYNTHASE, CHLOROPLASTIC"/>
    <property type="match status" value="1"/>
</dbReference>
<dbReference type="GO" id="GO:0019288">
    <property type="term" value="P:isopentenyl diphosphate biosynthetic process, methylerythritol 4-phosphate pathway"/>
    <property type="evidence" value="ECO:0007669"/>
    <property type="project" value="UniProtKB-UniRule"/>
</dbReference>
<feature type="binding site" evidence="9">
    <location>
        <position position="140"/>
    </location>
    <ligand>
        <name>4-CDP-2-C-methyl-D-erythritol 2-phosphate</name>
        <dbReference type="ChEBI" id="CHEBI:57919"/>
    </ligand>
</feature>
<evidence type="ECO:0000313" key="13">
    <source>
        <dbReference type="Proteomes" id="UP000254186"/>
    </source>
</evidence>
<keyword evidence="6 9" id="KW-0479">Metal-binding</keyword>
<feature type="binding site" evidence="9">
    <location>
        <position position="143"/>
    </location>
    <ligand>
        <name>4-CDP-2-C-methyl-D-erythritol 2-phosphate</name>
        <dbReference type="ChEBI" id="CHEBI:57919"/>
    </ligand>
</feature>
<sequence>MIRIGHGFDVHAFGEDRPLIIGGVEVPYHTGFIAHSDGDVALHALTDALLGAVALGDIGKLFPDTDMQYKNADSRVLLREAFRQVQEKGYKVSNVDVTIIAQAPKMRPHIDAMRAKIAEDLHCDIEQVNVKATTTEKLGFTGRSEGIACEAVALLLKCLNFR</sequence>